<keyword evidence="1" id="KW-0732">Signal</keyword>
<accession>A0ABS8D489</accession>
<reference evidence="2" key="1">
    <citation type="submission" date="2021-10" db="EMBL/GenBank/DDBJ databases">
        <title>The complete genome sequence of Leeia sp. TBRC 13508.</title>
        <authorList>
            <person name="Charoenyingcharoen P."/>
            <person name="Yukphan P."/>
        </authorList>
    </citation>
    <scope>NUCLEOTIDE SEQUENCE</scope>
    <source>
        <strain evidence="2">TBRC 13508</strain>
    </source>
</reference>
<dbReference type="EMBL" id="JAJBZT010000002">
    <property type="protein sequence ID" value="MCB6182818.1"/>
    <property type="molecule type" value="Genomic_DNA"/>
</dbReference>
<proteinExistence type="predicted"/>
<name>A0ABS8D489_9NEIS</name>
<keyword evidence="3" id="KW-1185">Reference proteome</keyword>
<protein>
    <submittedName>
        <fullName evidence="2">Uncharacterized protein</fullName>
    </submittedName>
</protein>
<evidence type="ECO:0000313" key="2">
    <source>
        <dbReference type="EMBL" id="MCB6182818.1"/>
    </source>
</evidence>
<organism evidence="2 3">
    <name type="scientific">Leeia speluncae</name>
    <dbReference type="NCBI Taxonomy" id="2884804"/>
    <lineage>
        <taxon>Bacteria</taxon>
        <taxon>Pseudomonadati</taxon>
        <taxon>Pseudomonadota</taxon>
        <taxon>Betaproteobacteria</taxon>
        <taxon>Neisseriales</taxon>
        <taxon>Leeiaceae</taxon>
        <taxon>Leeia</taxon>
    </lineage>
</organism>
<dbReference type="PROSITE" id="PS51257">
    <property type="entry name" value="PROKAR_LIPOPROTEIN"/>
    <property type="match status" value="1"/>
</dbReference>
<feature type="signal peptide" evidence="1">
    <location>
        <begin position="1"/>
        <end position="22"/>
    </location>
</feature>
<evidence type="ECO:0000256" key="1">
    <source>
        <dbReference type="SAM" id="SignalP"/>
    </source>
</evidence>
<dbReference type="Proteomes" id="UP001165395">
    <property type="component" value="Unassembled WGS sequence"/>
</dbReference>
<gene>
    <name evidence="2" type="ORF">LIN78_04545</name>
</gene>
<dbReference type="RefSeq" id="WP_227178929.1">
    <property type="nucleotide sequence ID" value="NZ_JAJBZT010000002.1"/>
</dbReference>
<feature type="chain" id="PRO_5045799183" evidence="1">
    <location>
        <begin position="23"/>
        <end position="191"/>
    </location>
</feature>
<sequence>MKQLIVNTLTTLFLGSCLIAHAEAKDKPTLLTIAEQFANGGEIASYQKMTGIQWLSHTGDKQNWIGSFDVNTKDIQMRVQIPASGQAPARLFFASNDIAQYRVTPLLKKNLPGAKFRIMADRCVHADHSVTPKVWTEIKLPSGKTVYLTHLLDGVASMKDKTTENGDFFEMALTRPIDSRLQPTCKDETTN</sequence>
<evidence type="ECO:0000313" key="3">
    <source>
        <dbReference type="Proteomes" id="UP001165395"/>
    </source>
</evidence>
<comment type="caution">
    <text evidence="2">The sequence shown here is derived from an EMBL/GenBank/DDBJ whole genome shotgun (WGS) entry which is preliminary data.</text>
</comment>